<dbReference type="EMBL" id="JARYMX010000002">
    <property type="protein sequence ID" value="KAJ9561362.1"/>
    <property type="molecule type" value="Genomic_DNA"/>
</dbReference>
<keyword evidence="1" id="KW-1133">Transmembrane helix</keyword>
<keyword evidence="3" id="KW-1185">Reference proteome</keyword>
<keyword evidence="1" id="KW-0472">Membrane</keyword>
<dbReference type="Proteomes" id="UP001172457">
    <property type="component" value="Chromosome 2"/>
</dbReference>
<keyword evidence="1" id="KW-0812">Transmembrane</keyword>
<accession>A0AA38WHR4</accession>
<evidence type="ECO:0000256" key="1">
    <source>
        <dbReference type="SAM" id="Phobius"/>
    </source>
</evidence>
<sequence>MIEDKNFRIPTPPVYALLVRTLMLTCFFSVLSLKRVDAKTRVINHCLCHLEGANRRLFTERPALASTGEEDHVHSYVMTWKTRKKKLMPNMLDSPKCFGWSWGPKL</sequence>
<comment type="caution">
    <text evidence="2">The sequence shown here is derived from an EMBL/GenBank/DDBJ whole genome shotgun (WGS) entry which is preliminary data.</text>
</comment>
<feature type="transmembrane region" description="Helical" evidence="1">
    <location>
        <begin position="14"/>
        <end position="33"/>
    </location>
</feature>
<protein>
    <submittedName>
        <fullName evidence="2">Uncharacterized protein</fullName>
    </submittedName>
</protein>
<evidence type="ECO:0000313" key="3">
    <source>
        <dbReference type="Proteomes" id="UP001172457"/>
    </source>
</evidence>
<evidence type="ECO:0000313" key="2">
    <source>
        <dbReference type="EMBL" id="KAJ9561362.1"/>
    </source>
</evidence>
<name>A0AA38WHR4_9ASTR</name>
<gene>
    <name evidence="2" type="ORF">OSB04_006522</name>
</gene>
<proteinExistence type="predicted"/>
<reference evidence="2" key="1">
    <citation type="submission" date="2023-03" db="EMBL/GenBank/DDBJ databases">
        <title>Chromosome-scale reference genome and RAD-based genetic map of yellow starthistle (Centaurea solstitialis) reveal putative structural variation and QTLs associated with invader traits.</title>
        <authorList>
            <person name="Reatini B."/>
            <person name="Cang F.A."/>
            <person name="Jiang Q."/>
            <person name="Mckibben M.T.W."/>
            <person name="Barker M.S."/>
            <person name="Rieseberg L.H."/>
            <person name="Dlugosch K.M."/>
        </authorList>
    </citation>
    <scope>NUCLEOTIDE SEQUENCE</scope>
    <source>
        <strain evidence="2">CAN-66</strain>
        <tissue evidence="2">Leaf</tissue>
    </source>
</reference>
<organism evidence="2 3">
    <name type="scientific">Centaurea solstitialis</name>
    <name type="common">yellow star-thistle</name>
    <dbReference type="NCBI Taxonomy" id="347529"/>
    <lineage>
        <taxon>Eukaryota</taxon>
        <taxon>Viridiplantae</taxon>
        <taxon>Streptophyta</taxon>
        <taxon>Embryophyta</taxon>
        <taxon>Tracheophyta</taxon>
        <taxon>Spermatophyta</taxon>
        <taxon>Magnoliopsida</taxon>
        <taxon>eudicotyledons</taxon>
        <taxon>Gunneridae</taxon>
        <taxon>Pentapetalae</taxon>
        <taxon>asterids</taxon>
        <taxon>campanulids</taxon>
        <taxon>Asterales</taxon>
        <taxon>Asteraceae</taxon>
        <taxon>Carduoideae</taxon>
        <taxon>Cardueae</taxon>
        <taxon>Centaureinae</taxon>
        <taxon>Centaurea</taxon>
    </lineage>
</organism>
<dbReference type="AlphaFoldDB" id="A0AA38WHR4"/>